<protein>
    <recommendedName>
        <fullName evidence="4">Retrotransposon gag domain-containing protein</fullName>
    </recommendedName>
</protein>
<name>A0A0W0FRC2_MONRR</name>
<dbReference type="AlphaFoldDB" id="A0A0W0FRC2"/>
<gene>
    <name evidence="2" type="ORF">WG66_8542</name>
</gene>
<proteinExistence type="predicted"/>
<feature type="compositionally biased region" description="Basic and acidic residues" evidence="1">
    <location>
        <begin position="88"/>
        <end position="102"/>
    </location>
</feature>
<dbReference type="EMBL" id="LATX01001723">
    <property type="protein sequence ID" value="KTB38875.1"/>
    <property type="molecule type" value="Genomic_DNA"/>
</dbReference>
<feature type="region of interest" description="Disordered" evidence="1">
    <location>
        <begin position="20"/>
        <end position="107"/>
    </location>
</feature>
<evidence type="ECO:0008006" key="4">
    <source>
        <dbReference type="Google" id="ProtNLM"/>
    </source>
</evidence>
<comment type="caution">
    <text evidence="2">The sequence shown here is derived from an EMBL/GenBank/DDBJ whole genome shotgun (WGS) entry which is preliminary data.</text>
</comment>
<sequence length="232" mass="27001">MALKQLDLDNQLEVAKQLLNPNSERTPCRITRAQQRGAIDSLQPEERTEIKEPKAKSSPEPDPFDELRNLYNSPSEPEMTTPGSSSDRPVDPIPKVEPKQEQEDTDAQWAATIATSVIETINDKKENNRKPLLPEPLEGDQKDMHRFLLDLEVLFRMNPTRYNTKWKVTEQMKIFPEDPNHPIMKRAAEETWDSFKARFRKAWQLVNVKGDAQMKIEDLRMKERADDYVNQF</sequence>
<evidence type="ECO:0000313" key="2">
    <source>
        <dbReference type="EMBL" id="KTB38875.1"/>
    </source>
</evidence>
<feature type="compositionally biased region" description="Basic and acidic residues" evidence="1">
    <location>
        <begin position="44"/>
        <end position="59"/>
    </location>
</feature>
<evidence type="ECO:0000313" key="3">
    <source>
        <dbReference type="Proteomes" id="UP000054988"/>
    </source>
</evidence>
<evidence type="ECO:0000256" key="1">
    <source>
        <dbReference type="SAM" id="MobiDB-lite"/>
    </source>
</evidence>
<dbReference type="Proteomes" id="UP000054988">
    <property type="component" value="Unassembled WGS sequence"/>
</dbReference>
<reference evidence="2 3" key="1">
    <citation type="submission" date="2015-12" db="EMBL/GenBank/DDBJ databases">
        <title>Draft genome sequence of Moniliophthora roreri, the causal agent of frosty pod rot of cacao.</title>
        <authorList>
            <person name="Aime M.C."/>
            <person name="Diaz-Valderrama J.R."/>
            <person name="Kijpornyongpan T."/>
            <person name="Phillips-Mora W."/>
        </authorList>
    </citation>
    <scope>NUCLEOTIDE SEQUENCE [LARGE SCALE GENOMIC DNA]</scope>
    <source>
        <strain evidence="2 3">MCA 2952</strain>
    </source>
</reference>
<accession>A0A0W0FRC2</accession>
<organism evidence="2 3">
    <name type="scientific">Moniliophthora roreri</name>
    <name type="common">Frosty pod rot fungus</name>
    <name type="synonym">Monilia roreri</name>
    <dbReference type="NCBI Taxonomy" id="221103"/>
    <lineage>
        <taxon>Eukaryota</taxon>
        <taxon>Fungi</taxon>
        <taxon>Dikarya</taxon>
        <taxon>Basidiomycota</taxon>
        <taxon>Agaricomycotina</taxon>
        <taxon>Agaricomycetes</taxon>
        <taxon>Agaricomycetidae</taxon>
        <taxon>Agaricales</taxon>
        <taxon>Marasmiineae</taxon>
        <taxon>Marasmiaceae</taxon>
        <taxon>Moniliophthora</taxon>
    </lineage>
</organism>